<evidence type="ECO:0000313" key="3">
    <source>
        <dbReference type="EMBL" id="TPX59510.1"/>
    </source>
</evidence>
<gene>
    <name evidence="3" type="ORF">PhCBS80983_g02386</name>
</gene>
<reference evidence="3 4" key="1">
    <citation type="journal article" date="2019" name="Sci. Rep.">
        <title>Comparative genomics of chytrid fungi reveal insights into the obligate biotrophic and pathogenic lifestyle of Synchytrium endobioticum.</title>
        <authorList>
            <person name="van de Vossenberg B.T.L.H."/>
            <person name="Warris S."/>
            <person name="Nguyen H.D.T."/>
            <person name="van Gent-Pelzer M.P.E."/>
            <person name="Joly D.L."/>
            <person name="van de Geest H.C."/>
            <person name="Bonants P.J.M."/>
            <person name="Smith D.S."/>
            <person name="Levesque C.A."/>
            <person name="van der Lee T.A.J."/>
        </authorList>
    </citation>
    <scope>NUCLEOTIDE SEQUENCE [LARGE SCALE GENOMIC DNA]</scope>
    <source>
        <strain evidence="3 4">CBS 809.83</strain>
    </source>
</reference>
<accession>A0A507E8W7</accession>
<evidence type="ECO:0000313" key="4">
    <source>
        <dbReference type="Proteomes" id="UP000318582"/>
    </source>
</evidence>
<name>A0A507E8W7_9FUNG</name>
<feature type="compositionally biased region" description="Acidic residues" evidence="1">
    <location>
        <begin position="145"/>
        <end position="162"/>
    </location>
</feature>
<feature type="compositionally biased region" description="Acidic residues" evidence="1">
    <location>
        <begin position="126"/>
        <end position="136"/>
    </location>
</feature>
<keyword evidence="4" id="KW-1185">Reference proteome</keyword>
<dbReference type="PANTHER" id="PTHR38543">
    <property type="entry name" value="OS04G0465800 PROTEIN"/>
    <property type="match status" value="1"/>
</dbReference>
<feature type="transmembrane region" description="Helical" evidence="2">
    <location>
        <begin position="12"/>
        <end position="36"/>
    </location>
</feature>
<protein>
    <submittedName>
        <fullName evidence="3">Uncharacterized protein</fullName>
    </submittedName>
</protein>
<dbReference type="STRING" id="109895.A0A507E8W7"/>
<dbReference type="Proteomes" id="UP000318582">
    <property type="component" value="Unassembled WGS sequence"/>
</dbReference>
<evidence type="ECO:0000256" key="1">
    <source>
        <dbReference type="SAM" id="MobiDB-lite"/>
    </source>
</evidence>
<dbReference type="PANTHER" id="PTHR38543:SF1">
    <property type="entry name" value="OS04G0465800 PROTEIN"/>
    <property type="match status" value="1"/>
</dbReference>
<keyword evidence="2" id="KW-0472">Membrane</keyword>
<evidence type="ECO:0000256" key="2">
    <source>
        <dbReference type="SAM" id="Phobius"/>
    </source>
</evidence>
<dbReference type="AlphaFoldDB" id="A0A507E8W7"/>
<keyword evidence="2" id="KW-0812">Transmembrane</keyword>
<sequence length="327" mass="35818">MPSTVAHSLTSFAVGFVLHALTSTRFSALHVFLLVLHSTNGPDIGSVVEFLLSGIAPKFGTLLMDIVHHPIGYALTAGLAWAWVGTWMSRVDVVFGGQSWRDVRIVSRVGGRQWRRRRGRRRQDDGNDDYGDEYENGDAIGLAEEGGDNNDEEEEQTKDELDDSAGLGSQHLTFLNSWLLCVAGSLLHFRLDTLYEGNGQTPEYRWILSTGYWLPGANDIIYPSVGLAFFFSLSTLITAMLIVHTSLRTTLPLPTRVSALLATSEGRLVVTAGTAMVVAVVYLLFVYSRMAIVPRVPAVGEEADFGVLVFEALTGILPLTLCAWVSR</sequence>
<organism evidence="3 4">
    <name type="scientific">Powellomyces hirtus</name>
    <dbReference type="NCBI Taxonomy" id="109895"/>
    <lineage>
        <taxon>Eukaryota</taxon>
        <taxon>Fungi</taxon>
        <taxon>Fungi incertae sedis</taxon>
        <taxon>Chytridiomycota</taxon>
        <taxon>Chytridiomycota incertae sedis</taxon>
        <taxon>Chytridiomycetes</taxon>
        <taxon>Spizellomycetales</taxon>
        <taxon>Powellomycetaceae</taxon>
        <taxon>Powellomyces</taxon>
    </lineage>
</organism>
<feature type="region of interest" description="Disordered" evidence="1">
    <location>
        <begin position="116"/>
        <end position="162"/>
    </location>
</feature>
<proteinExistence type="predicted"/>
<feature type="transmembrane region" description="Helical" evidence="2">
    <location>
        <begin position="268"/>
        <end position="285"/>
    </location>
</feature>
<keyword evidence="2" id="KW-1133">Transmembrane helix</keyword>
<comment type="caution">
    <text evidence="3">The sequence shown here is derived from an EMBL/GenBank/DDBJ whole genome shotgun (WGS) entry which is preliminary data.</text>
</comment>
<dbReference type="EMBL" id="QEAQ01000024">
    <property type="protein sequence ID" value="TPX59510.1"/>
    <property type="molecule type" value="Genomic_DNA"/>
</dbReference>
<feature type="transmembrane region" description="Helical" evidence="2">
    <location>
        <begin position="220"/>
        <end position="247"/>
    </location>
</feature>